<comment type="caution">
    <text evidence="2">The sequence shown here is derived from an EMBL/GenBank/DDBJ whole genome shotgun (WGS) entry which is preliminary data.</text>
</comment>
<keyword evidence="3" id="KW-1185">Reference proteome</keyword>
<evidence type="ECO:0000313" key="3">
    <source>
        <dbReference type="Proteomes" id="UP001215280"/>
    </source>
</evidence>
<name>A0AAD7IIJ4_9AGAR</name>
<organism evidence="2 3">
    <name type="scientific">Mycena maculata</name>
    <dbReference type="NCBI Taxonomy" id="230809"/>
    <lineage>
        <taxon>Eukaryota</taxon>
        <taxon>Fungi</taxon>
        <taxon>Dikarya</taxon>
        <taxon>Basidiomycota</taxon>
        <taxon>Agaricomycotina</taxon>
        <taxon>Agaricomycetes</taxon>
        <taxon>Agaricomycetidae</taxon>
        <taxon>Agaricales</taxon>
        <taxon>Marasmiineae</taxon>
        <taxon>Mycenaceae</taxon>
        <taxon>Mycena</taxon>
    </lineage>
</organism>
<reference evidence="2" key="1">
    <citation type="submission" date="2023-03" db="EMBL/GenBank/DDBJ databases">
        <title>Massive genome expansion in bonnet fungi (Mycena s.s.) driven by repeated elements and novel gene families across ecological guilds.</title>
        <authorList>
            <consortium name="Lawrence Berkeley National Laboratory"/>
            <person name="Harder C.B."/>
            <person name="Miyauchi S."/>
            <person name="Viragh M."/>
            <person name="Kuo A."/>
            <person name="Thoen E."/>
            <person name="Andreopoulos B."/>
            <person name="Lu D."/>
            <person name="Skrede I."/>
            <person name="Drula E."/>
            <person name="Henrissat B."/>
            <person name="Morin E."/>
            <person name="Kohler A."/>
            <person name="Barry K."/>
            <person name="LaButti K."/>
            <person name="Morin E."/>
            <person name="Salamov A."/>
            <person name="Lipzen A."/>
            <person name="Mereny Z."/>
            <person name="Hegedus B."/>
            <person name="Baldrian P."/>
            <person name="Stursova M."/>
            <person name="Weitz H."/>
            <person name="Taylor A."/>
            <person name="Grigoriev I.V."/>
            <person name="Nagy L.G."/>
            <person name="Martin F."/>
            <person name="Kauserud H."/>
        </authorList>
    </citation>
    <scope>NUCLEOTIDE SEQUENCE</scope>
    <source>
        <strain evidence="2">CBHHK188m</strain>
    </source>
</reference>
<proteinExistence type="predicted"/>
<sequence>MYHYATISTERHRMVSPPNSARPTPRMPPIARKHRPTTGITRKKKGRRKAQPPHRASRRGYYGLTLRGHARHMERRAPAANAVAAASLDAWVTRRPNPLPLWRAEILVCGKSGRVGRDYAGSPKTLQLFLIPATQILPRLAQSAERPNYLVQHAGFNCSEGVNFALESWIARACVRVSRTVYAST</sequence>
<evidence type="ECO:0000256" key="1">
    <source>
        <dbReference type="SAM" id="MobiDB-lite"/>
    </source>
</evidence>
<accession>A0AAD7IIJ4</accession>
<dbReference type="EMBL" id="JARJLG010000110">
    <property type="protein sequence ID" value="KAJ7743948.1"/>
    <property type="molecule type" value="Genomic_DNA"/>
</dbReference>
<feature type="compositionally biased region" description="Basic residues" evidence="1">
    <location>
        <begin position="31"/>
        <end position="58"/>
    </location>
</feature>
<dbReference type="AlphaFoldDB" id="A0AAD7IIJ4"/>
<protein>
    <submittedName>
        <fullName evidence="2">Uncharacterized protein</fullName>
    </submittedName>
</protein>
<feature type="region of interest" description="Disordered" evidence="1">
    <location>
        <begin position="1"/>
        <end position="58"/>
    </location>
</feature>
<gene>
    <name evidence="2" type="ORF">DFH07DRAFT_34632</name>
</gene>
<evidence type="ECO:0000313" key="2">
    <source>
        <dbReference type="EMBL" id="KAJ7743948.1"/>
    </source>
</evidence>
<dbReference type="Proteomes" id="UP001215280">
    <property type="component" value="Unassembled WGS sequence"/>
</dbReference>